<evidence type="ECO:0000256" key="1">
    <source>
        <dbReference type="ARBA" id="ARBA00008857"/>
    </source>
</evidence>
<evidence type="ECO:0000256" key="4">
    <source>
        <dbReference type="ARBA" id="ARBA00023172"/>
    </source>
</evidence>
<dbReference type="PANTHER" id="PTHR30349:SF41">
    <property type="entry name" value="INTEGRASE_RECOMBINASE PROTEIN MJ0367-RELATED"/>
    <property type="match status" value="1"/>
</dbReference>
<organism evidence="6 7">
    <name type="scientific">Halomonas urmiana</name>
    <dbReference type="NCBI Taxonomy" id="490901"/>
    <lineage>
        <taxon>Bacteria</taxon>
        <taxon>Pseudomonadati</taxon>
        <taxon>Pseudomonadota</taxon>
        <taxon>Gammaproteobacteria</taxon>
        <taxon>Oceanospirillales</taxon>
        <taxon>Halomonadaceae</taxon>
        <taxon>Halomonas</taxon>
    </lineage>
</organism>
<comment type="similarity">
    <text evidence="1">Belongs to the 'phage' integrase family.</text>
</comment>
<evidence type="ECO:0000256" key="2">
    <source>
        <dbReference type="ARBA" id="ARBA00022908"/>
    </source>
</evidence>
<dbReference type="Gene3D" id="1.10.443.10">
    <property type="entry name" value="Intergrase catalytic core"/>
    <property type="match status" value="1"/>
</dbReference>
<feature type="domain" description="Tyr recombinase" evidence="5">
    <location>
        <begin position="200"/>
        <end position="422"/>
    </location>
</feature>
<dbReference type="Pfam" id="PF00589">
    <property type="entry name" value="Phage_integrase"/>
    <property type="match status" value="1"/>
</dbReference>
<evidence type="ECO:0000313" key="7">
    <source>
        <dbReference type="Proteomes" id="UP000306973"/>
    </source>
</evidence>
<protein>
    <recommendedName>
        <fullName evidence="5">Tyr recombinase domain-containing protein</fullName>
    </recommendedName>
</protein>
<proteinExistence type="inferred from homology"/>
<dbReference type="EMBL" id="VBUI01000010">
    <property type="protein sequence ID" value="TLF51644.1"/>
    <property type="molecule type" value="Genomic_DNA"/>
</dbReference>
<sequence length="436" mass="49904">MRFFSIVGKGDRAILIGPGGSVSEPFVEYRNSLIRNPQIGHTTLEAYLNYVGIFIEFVYAASELGIAHTQQNLENLMILYQSYLLDAGESNDEFVRKVAEYTDRKKGCAPQSLPIIESALLYFLEVANDQMIRKGEDSLFSVYLPGLIEKIPARQAARIKTVGWLGGVIRGGAKKIKRRRARLFTLTKISSKRPGLQVLDDEYAFPNDKIIYLINACQTHRDKTLYALLAASGIRTHEALQLQLCDINYRERLDTIKIVNPYTRSTYRKGVSTSDIAKLKYKGRSTEIAYLIEPWKTLFYEELVNYLKYEYVRGVAHNYIFHVLKGRNKGCPYFITSRKDRIFAFKRRAKIVGVDLPVGVAIHSLRHAWGFYMLNEFPTEKGRGLPKAIVSQMIGHVNITNTDVYAKYEEEKIIDRIREAEELVYSHNKIFSSEVI</sequence>
<dbReference type="GO" id="GO:0015074">
    <property type="term" value="P:DNA integration"/>
    <property type="evidence" value="ECO:0007669"/>
    <property type="project" value="UniProtKB-KW"/>
</dbReference>
<dbReference type="InterPro" id="IPR050090">
    <property type="entry name" value="Tyrosine_recombinase_XerCD"/>
</dbReference>
<dbReference type="Proteomes" id="UP000306973">
    <property type="component" value="Unassembled WGS sequence"/>
</dbReference>
<accession>A0A5R8MI57</accession>
<dbReference type="GO" id="GO:0003677">
    <property type="term" value="F:DNA binding"/>
    <property type="evidence" value="ECO:0007669"/>
    <property type="project" value="UniProtKB-KW"/>
</dbReference>
<keyword evidence="7" id="KW-1185">Reference proteome</keyword>
<dbReference type="AlphaFoldDB" id="A0A5R8MI57"/>
<dbReference type="OrthoDB" id="9801717at2"/>
<dbReference type="PANTHER" id="PTHR30349">
    <property type="entry name" value="PHAGE INTEGRASE-RELATED"/>
    <property type="match status" value="1"/>
</dbReference>
<dbReference type="PROSITE" id="PS51898">
    <property type="entry name" value="TYR_RECOMBINASE"/>
    <property type="match status" value="1"/>
</dbReference>
<evidence type="ECO:0000256" key="3">
    <source>
        <dbReference type="ARBA" id="ARBA00023125"/>
    </source>
</evidence>
<reference evidence="6 7" key="1">
    <citation type="journal article" date="2007" name="Int. J. Syst. Evol. Microbiol.">
        <title>Halomonas saccharevitans sp. nov., Halomonas arcis sp. nov. and Halomonas subterranea sp. nov., halophilic bacteria isolated from hypersaline environments of China.</title>
        <authorList>
            <person name="Xu X.W."/>
            <person name="Wu Y.H."/>
            <person name="Zhou Z."/>
            <person name="Wang C.S."/>
            <person name="Zhou Y.G."/>
            <person name="Zhang H.B."/>
            <person name="Wang Y."/>
            <person name="Wu M."/>
        </authorList>
    </citation>
    <scope>NUCLEOTIDE SEQUENCE [LARGE SCALE GENOMIC DNA]</scope>
    <source>
        <strain evidence="6 7">TBZ3</strain>
    </source>
</reference>
<dbReference type="GO" id="GO:0006310">
    <property type="term" value="P:DNA recombination"/>
    <property type="evidence" value="ECO:0007669"/>
    <property type="project" value="UniProtKB-KW"/>
</dbReference>
<dbReference type="RefSeq" id="WP_138181061.1">
    <property type="nucleotide sequence ID" value="NZ_VBUI01000010.1"/>
</dbReference>
<evidence type="ECO:0000259" key="5">
    <source>
        <dbReference type="PROSITE" id="PS51898"/>
    </source>
</evidence>
<name>A0A5R8MI57_9GAMM</name>
<dbReference type="InterPro" id="IPR011010">
    <property type="entry name" value="DNA_brk_join_enz"/>
</dbReference>
<dbReference type="InterPro" id="IPR013762">
    <property type="entry name" value="Integrase-like_cat_sf"/>
</dbReference>
<keyword evidence="2" id="KW-0229">DNA integration</keyword>
<keyword evidence="4" id="KW-0233">DNA recombination</keyword>
<dbReference type="SUPFAM" id="SSF56349">
    <property type="entry name" value="DNA breaking-rejoining enzymes"/>
    <property type="match status" value="1"/>
</dbReference>
<gene>
    <name evidence="6" type="ORF">FEI13_08220</name>
</gene>
<evidence type="ECO:0000313" key="6">
    <source>
        <dbReference type="EMBL" id="TLF51644.1"/>
    </source>
</evidence>
<keyword evidence="3" id="KW-0238">DNA-binding</keyword>
<dbReference type="InterPro" id="IPR002104">
    <property type="entry name" value="Integrase_catalytic"/>
</dbReference>
<comment type="caution">
    <text evidence="6">The sequence shown here is derived from an EMBL/GenBank/DDBJ whole genome shotgun (WGS) entry which is preliminary data.</text>
</comment>